<dbReference type="EMBL" id="WEGK01000001">
    <property type="protein sequence ID" value="MQY17034.1"/>
    <property type="molecule type" value="Genomic_DNA"/>
</dbReference>
<feature type="region of interest" description="Disordered" evidence="1">
    <location>
        <begin position="1"/>
        <end position="51"/>
    </location>
</feature>
<evidence type="ECO:0000256" key="1">
    <source>
        <dbReference type="SAM" id="MobiDB-lite"/>
    </source>
</evidence>
<keyword evidence="3" id="KW-1185">Reference proteome</keyword>
<accession>A0A7K0CWK3</accession>
<evidence type="ECO:0000313" key="3">
    <source>
        <dbReference type="Proteomes" id="UP000438448"/>
    </source>
</evidence>
<name>A0A7K0CWK3_9NOCA</name>
<reference evidence="2 3" key="1">
    <citation type="submission" date="2019-10" db="EMBL/GenBank/DDBJ databases">
        <title>Nocardia macrotermitis sp. nov. and Nocardia aurantia sp. nov., isolated from the gut of fungus growing-termite Macrotermes natalensis.</title>
        <authorList>
            <person name="Benndorf R."/>
            <person name="Schwitalla J."/>
            <person name="Martin K."/>
            <person name="De Beer W."/>
            <person name="Kaster A.-K."/>
            <person name="Vollmers J."/>
            <person name="Poulsen M."/>
            <person name="Beemelmanns C."/>
        </authorList>
    </citation>
    <scope>NUCLEOTIDE SEQUENCE [LARGE SCALE GENOMIC DNA]</scope>
    <source>
        <strain evidence="2 3">RB20</strain>
    </source>
</reference>
<protein>
    <submittedName>
        <fullName evidence="2">Uncharacterized protein</fullName>
    </submittedName>
</protein>
<gene>
    <name evidence="2" type="ORF">NRB20_00970</name>
</gene>
<sequence>MRNRIGHGLNGIWPHRDRSEPRATRSVLSVTSARETVSNQESGGDRRPCFGRQAGRYPMTAFMIVPALVATMPPIMAPATIFGDCEPPPVHFSQAKWPPA</sequence>
<comment type="caution">
    <text evidence="2">The sequence shown here is derived from an EMBL/GenBank/DDBJ whole genome shotgun (WGS) entry which is preliminary data.</text>
</comment>
<feature type="compositionally biased region" description="Polar residues" evidence="1">
    <location>
        <begin position="26"/>
        <end position="42"/>
    </location>
</feature>
<organism evidence="2 3">
    <name type="scientific">Nocardia macrotermitis</name>
    <dbReference type="NCBI Taxonomy" id="2585198"/>
    <lineage>
        <taxon>Bacteria</taxon>
        <taxon>Bacillati</taxon>
        <taxon>Actinomycetota</taxon>
        <taxon>Actinomycetes</taxon>
        <taxon>Mycobacteriales</taxon>
        <taxon>Nocardiaceae</taxon>
        <taxon>Nocardia</taxon>
    </lineage>
</organism>
<dbReference type="Proteomes" id="UP000438448">
    <property type="component" value="Unassembled WGS sequence"/>
</dbReference>
<evidence type="ECO:0000313" key="2">
    <source>
        <dbReference type="EMBL" id="MQY17034.1"/>
    </source>
</evidence>
<dbReference type="AlphaFoldDB" id="A0A7K0CWK3"/>
<feature type="compositionally biased region" description="Basic and acidic residues" evidence="1">
    <location>
        <begin position="14"/>
        <end position="23"/>
    </location>
</feature>
<proteinExistence type="predicted"/>